<dbReference type="Proteomes" id="UP001437256">
    <property type="component" value="Unassembled WGS sequence"/>
</dbReference>
<reference evidence="4 5" key="1">
    <citation type="submission" date="2024-05" db="EMBL/GenBank/DDBJ databases">
        <title>A draft genome resource for the thread blight pathogen Marasmius tenuissimus strain MS-2.</title>
        <authorList>
            <person name="Yulfo-Soto G.E."/>
            <person name="Baruah I.K."/>
            <person name="Amoako-Attah I."/>
            <person name="Bukari Y."/>
            <person name="Meinhardt L.W."/>
            <person name="Bailey B.A."/>
            <person name="Cohen S.P."/>
        </authorList>
    </citation>
    <scope>NUCLEOTIDE SEQUENCE [LARGE SCALE GENOMIC DNA]</scope>
    <source>
        <strain evidence="4 5">MS-2</strain>
    </source>
</reference>
<dbReference type="SMART" id="SM00382">
    <property type="entry name" value="AAA"/>
    <property type="match status" value="1"/>
</dbReference>
<evidence type="ECO:0000256" key="2">
    <source>
        <dbReference type="ARBA" id="ARBA00022840"/>
    </source>
</evidence>
<evidence type="ECO:0000313" key="5">
    <source>
        <dbReference type="Proteomes" id="UP001437256"/>
    </source>
</evidence>
<name>A0ABR3A064_9AGAR</name>
<protein>
    <recommendedName>
        <fullName evidence="3">ABC transporter domain-containing protein</fullName>
    </recommendedName>
</protein>
<dbReference type="InterPro" id="IPR039421">
    <property type="entry name" value="Type_1_exporter"/>
</dbReference>
<dbReference type="InterPro" id="IPR003439">
    <property type="entry name" value="ABC_transporter-like_ATP-bd"/>
</dbReference>
<accession>A0ABR3A064</accession>
<evidence type="ECO:0000313" key="4">
    <source>
        <dbReference type="EMBL" id="KAL0067401.1"/>
    </source>
</evidence>
<dbReference type="SUPFAM" id="SSF52540">
    <property type="entry name" value="P-loop containing nucleoside triphosphate hydrolases"/>
    <property type="match status" value="1"/>
</dbReference>
<dbReference type="EMBL" id="JBBXMP010000026">
    <property type="protein sequence ID" value="KAL0067401.1"/>
    <property type="molecule type" value="Genomic_DNA"/>
</dbReference>
<comment type="caution">
    <text evidence="4">The sequence shown here is derived from an EMBL/GenBank/DDBJ whole genome shotgun (WGS) entry which is preliminary data.</text>
</comment>
<evidence type="ECO:0000259" key="3">
    <source>
        <dbReference type="PROSITE" id="PS50893"/>
    </source>
</evidence>
<gene>
    <name evidence="4" type="ORF">AAF712_005630</name>
</gene>
<dbReference type="Pfam" id="PF00005">
    <property type="entry name" value="ABC_tran"/>
    <property type="match status" value="1"/>
</dbReference>
<dbReference type="PANTHER" id="PTHR43394:SF1">
    <property type="entry name" value="ATP-BINDING CASSETTE SUB-FAMILY B MEMBER 10, MITOCHONDRIAL"/>
    <property type="match status" value="1"/>
</dbReference>
<dbReference type="PANTHER" id="PTHR43394">
    <property type="entry name" value="ATP-DEPENDENT PERMEASE MDL1, MITOCHONDRIAL"/>
    <property type="match status" value="1"/>
</dbReference>
<organism evidence="4 5">
    <name type="scientific">Marasmius tenuissimus</name>
    <dbReference type="NCBI Taxonomy" id="585030"/>
    <lineage>
        <taxon>Eukaryota</taxon>
        <taxon>Fungi</taxon>
        <taxon>Dikarya</taxon>
        <taxon>Basidiomycota</taxon>
        <taxon>Agaricomycotina</taxon>
        <taxon>Agaricomycetes</taxon>
        <taxon>Agaricomycetidae</taxon>
        <taxon>Agaricales</taxon>
        <taxon>Marasmiineae</taxon>
        <taxon>Marasmiaceae</taxon>
        <taxon>Marasmius</taxon>
    </lineage>
</organism>
<feature type="domain" description="ABC transporter" evidence="3">
    <location>
        <begin position="197"/>
        <end position="470"/>
    </location>
</feature>
<proteinExistence type="predicted"/>
<keyword evidence="1" id="KW-0547">Nucleotide-binding</keyword>
<dbReference type="Gene3D" id="3.40.50.300">
    <property type="entry name" value="P-loop containing nucleotide triphosphate hydrolases"/>
    <property type="match status" value="1"/>
</dbReference>
<sequence>MSGSRLTMYDAQMLSPVTLARVIETVNEDLHRYFSFEELVETDYRMDVISGDLVEHVINQRAKSARAAGDMVFGLRGAEDIFVRQYTGVGAGTIRNLQSIMTAVFEDCVEYMPMVYYALRVIRNPSEISLATITTLQTSMLSIRGTFSNFLIGVTELNRAAVELRGIYDLEVVNNVVKDEGQLSYPGEKSSEEGMALELRNVSFRYPGSQNIDGALDDVSFKISAGELIVVVGANGSGKSTLVNILSRLYDATSGQVLLDGVDIKEYKLSEIRQAVAILTQDHQLFPGISLKENISLGDVHCAEDEVERRIAEGVRKGGAENVIGKLERGVDTVLDSRVLRYSQLVDEGDETNPLVIKMEQLERTSNVSGGERQRLVASRTFMRMQSNRIKLVAVDEPTSALDPEGELTLFTQLREARKGKTMLFITHRFGPLTKHADNIICMKDGKIVEFGNHASLMEMDGEYCKMYRIQADAFQS</sequence>
<dbReference type="InterPro" id="IPR027417">
    <property type="entry name" value="P-loop_NTPase"/>
</dbReference>
<dbReference type="InterPro" id="IPR003593">
    <property type="entry name" value="AAA+_ATPase"/>
</dbReference>
<evidence type="ECO:0000256" key="1">
    <source>
        <dbReference type="ARBA" id="ARBA00022741"/>
    </source>
</evidence>
<dbReference type="PROSITE" id="PS50893">
    <property type="entry name" value="ABC_TRANSPORTER_2"/>
    <property type="match status" value="1"/>
</dbReference>
<keyword evidence="2" id="KW-0067">ATP-binding</keyword>
<keyword evidence="5" id="KW-1185">Reference proteome</keyword>